<evidence type="ECO:0000313" key="3">
    <source>
        <dbReference type="Proteomes" id="UP000053815"/>
    </source>
</evidence>
<feature type="compositionally biased region" description="Low complexity" evidence="1">
    <location>
        <begin position="319"/>
        <end position="338"/>
    </location>
</feature>
<sequence>MSYYCHECAQRREVVHHPLACAVCGSDMVDSIPIVNDESSEEEELQEFFSEIDLYYNALARERAQDDANFSSVDDEEEEDDEETLEERCLFEQLSSMYSHPIARNFTSSSTHPFTASPRSDAPTDLRELAERLHRNVEEEEEADDTDDDEDIISYDVRLEQRTMNPNNELEQPHADGTWETSLAPEPETESLFHLPFARFGRLLDAMYSYRSDDESEEGDSDYHRRSFLDNLADILYDQTSEAFQQQTPNTPSATVDAIVKGLKKSCLDPSDPLVHDECIICQEVRHPADKEQQQQQQQQRNLRQQNTTPPPITIDGFSSPTSLAPSLPSLPSTSSSLVSETHEVDRLHWSAMRIVPEDASSFLTDSDQSEGAVLDAWQNSDTEPSQDQNEHEEHDPNLDDDIVRSFERSISTVLSPRALNAILHGDSDSSSETRRDAYSTSNPMDFYITNQYHTRLPRNRWNISNVHDDDDDDDPMLMDWVYNSSMDEVD</sequence>
<feature type="compositionally biased region" description="Basic and acidic residues" evidence="1">
    <location>
        <begin position="389"/>
        <end position="400"/>
    </location>
</feature>
<keyword evidence="3" id="KW-1185">Reference proteome</keyword>
<evidence type="ECO:0000313" key="2">
    <source>
        <dbReference type="EMBL" id="GAN10403.1"/>
    </source>
</evidence>
<protein>
    <submittedName>
        <fullName evidence="2">Uncharacterized protein</fullName>
    </submittedName>
</protein>
<feature type="region of interest" description="Disordered" evidence="1">
    <location>
        <begin position="290"/>
        <end position="338"/>
    </location>
</feature>
<dbReference type="STRING" id="91626.A0A0C9N709"/>
<accession>A0A0C9N709</accession>
<dbReference type="EMBL" id="DF836641">
    <property type="protein sequence ID" value="GAN10403.1"/>
    <property type="molecule type" value="Genomic_DNA"/>
</dbReference>
<proteinExistence type="predicted"/>
<evidence type="ECO:0000256" key="1">
    <source>
        <dbReference type="SAM" id="MobiDB-lite"/>
    </source>
</evidence>
<gene>
    <name evidence="2" type="ORF">MAM1_0352d09944</name>
</gene>
<dbReference type="OrthoDB" id="8062037at2759"/>
<dbReference type="Proteomes" id="UP000053815">
    <property type="component" value="Unassembled WGS sequence"/>
</dbReference>
<feature type="region of interest" description="Disordered" evidence="1">
    <location>
        <begin position="380"/>
        <end position="400"/>
    </location>
</feature>
<feature type="compositionally biased region" description="Low complexity" evidence="1">
    <location>
        <begin position="294"/>
        <end position="307"/>
    </location>
</feature>
<reference evidence="2" key="1">
    <citation type="submission" date="2014-09" db="EMBL/GenBank/DDBJ databases">
        <title>Draft genome sequence of an oleaginous Mucoromycotina fungus Mucor ambiguus NBRC6742.</title>
        <authorList>
            <person name="Takeda I."/>
            <person name="Yamane N."/>
            <person name="Morita T."/>
            <person name="Tamano K."/>
            <person name="Machida M."/>
            <person name="Baker S."/>
            <person name="Koike H."/>
        </authorList>
    </citation>
    <scope>NUCLEOTIDE SEQUENCE</scope>
    <source>
        <strain evidence="2">NBRC 6742</strain>
    </source>
</reference>
<feature type="region of interest" description="Disordered" evidence="1">
    <location>
        <begin position="162"/>
        <end position="182"/>
    </location>
</feature>
<organism evidence="2">
    <name type="scientific">Mucor ambiguus</name>
    <dbReference type="NCBI Taxonomy" id="91626"/>
    <lineage>
        <taxon>Eukaryota</taxon>
        <taxon>Fungi</taxon>
        <taxon>Fungi incertae sedis</taxon>
        <taxon>Mucoromycota</taxon>
        <taxon>Mucoromycotina</taxon>
        <taxon>Mucoromycetes</taxon>
        <taxon>Mucorales</taxon>
        <taxon>Mucorineae</taxon>
        <taxon>Mucoraceae</taxon>
        <taxon>Mucor</taxon>
    </lineage>
</organism>
<name>A0A0C9N709_9FUNG</name>
<dbReference type="AlphaFoldDB" id="A0A0C9N709"/>